<name>A2EXP0_TRIV3</name>
<dbReference type="AlphaFoldDB" id="A2EXP0"/>
<evidence type="ECO:0000313" key="1">
    <source>
        <dbReference type="EMBL" id="EAY02597.1"/>
    </source>
</evidence>
<gene>
    <name evidence="1" type="ORF">TVAG_254980</name>
</gene>
<dbReference type="RefSeq" id="XP_001314820.1">
    <property type="nucleotide sequence ID" value="XM_001314785.1"/>
</dbReference>
<accession>A2EXP0</accession>
<protein>
    <recommendedName>
        <fullName evidence="3">Bap-like</fullName>
    </recommendedName>
</protein>
<reference evidence="1" key="2">
    <citation type="journal article" date="2007" name="Science">
        <title>Draft genome sequence of the sexually transmitted pathogen Trichomonas vaginalis.</title>
        <authorList>
            <person name="Carlton J.M."/>
            <person name="Hirt R.P."/>
            <person name="Silva J.C."/>
            <person name="Delcher A.L."/>
            <person name="Schatz M."/>
            <person name="Zhao Q."/>
            <person name="Wortman J.R."/>
            <person name="Bidwell S.L."/>
            <person name="Alsmark U.C.M."/>
            <person name="Besteiro S."/>
            <person name="Sicheritz-Ponten T."/>
            <person name="Noel C.J."/>
            <person name="Dacks J.B."/>
            <person name="Foster P.G."/>
            <person name="Simillion C."/>
            <person name="Van de Peer Y."/>
            <person name="Miranda-Saavedra D."/>
            <person name="Barton G.J."/>
            <person name="Westrop G.D."/>
            <person name="Mueller S."/>
            <person name="Dessi D."/>
            <person name="Fiori P.L."/>
            <person name="Ren Q."/>
            <person name="Paulsen I."/>
            <person name="Zhang H."/>
            <person name="Bastida-Corcuera F.D."/>
            <person name="Simoes-Barbosa A."/>
            <person name="Brown M.T."/>
            <person name="Hayes R.D."/>
            <person name="Mukherjee M."/>
            <person name="Okumura C.Y."/>
            <person name="Schneider R."/>
            <person name="Smith A.J."/>
            <person name="Vanacova S."/>
            <person name="Villalvazo M."/>
            <person name="Haas B.J."/>
            <person name="Pertea M."/>
            <person name="Feldblyum T.V."/>
            <person name="Utterback T.R."/>
            <person name="Shu C.L."/>
            <person name="Osoegawa K."/>
            <person name="de Jong P.J."/>
            <person name="Hrdy I."/>
            <person name="Horvathova L."/>
            <person name="Zubacova Z."/>
            <person name="Dolezal P."/>
            <person name="Malik S.B."/>
            <person name="Logsdon J.M. Jr."/>
            <person name="Henze K."/>
            <person name="Gupta A."/>
            <person name="Wang C.C."/>
            <person name="Dunne R.L."/>
            <person name="Upcroft J.A."/>
            <person name="Upcroft P."/>
            <person name="White O."/>
            <person name="Salzberg S.L."/>
            <person name="Tang P."/>
            <person name="Chiu C.-H."/>
            <person name="Lee Y.-S."/>
            <person name="Embley T.M."/>
            <person name="Coombs G.H."/>
            <person name="Mottram J.C."/>
            <person name="Tachezy J."/>
            <person name="Fraser-Liggett C.M."/>
            <person name="Johnson P.J."/>
        </authorList>
    </citation>
    <scope>NUCLEOTIDE SEQUENCE [LARGE SCALE GENOMIC DNA]</scope>
    <source>
        <strain evidence="1">G3</strain>
    </source>
</reference>
<evidence type="ECO:0000313" key="2">
    <source>
        <dbReference type="Proteomes" id="UP000001542"/>
    </source>
</evidence>
<dbReference type="VEuPathDB" id="TrichDB:TVAGG3_0738460"/>
<reference evidence="1" key="1">
    <citation type="submission" date="2006-10" db="EMBL/GenBank/DDBJ databases">
        <authorList>
            <person name="Amadeo P."/>
            <person name="Zhao Q."/>
            <person name="Wortman J."/>
            <person name="Fraser-Liggett C."/>
            <person name="Carlton J."/>
        </authorList>
    </citation>
    <scope>NUCLEOTIDE SEQUENCE</scope>
    <source>
        <strain evidence="1">G3</strain>
    </source>
</reference>
<keyword evidence="2" id="KW-1185">Reference proteome</keyword>
<dbReference type="EMBL" id="DS113531">
    <property type="protein sequence ID" value="EAY02597.1"/>
    <property type="molecule type" value="Genomic_DNA"/>
</dbReference>
<evidence type="ECO:0008006" key="3">
    <source>
        <dbReference type="Google" id="ProtNLM"/>
    </source>
</evidence>
<dbReference type="KEGG" id="tva:4760437"/>
<dbReference type="VEuPathDB" id="TrichDB:TVAG_254980"/>
<dbReference type="InParanoid" id="A2EXP0"/>
<sequence length="711" mass="81221">MDYSNQNYILATFSADLGFSSTPKTLQWKIDAQDYKTFDTVYFNPNFEGVKRYENQRFDITDQSKSSHTLYLRICEGTECSNEFLFTVSKPNSKPEIVSFEFTPNTFTKNGNSQMTITGKVKDVDGANSVTIKYNIKNRGYQTLTTVNDVTSSDKQFSATINIPNDLPEGSTSISLIANDGYLDSDPKSKNFLFNFNNPSLNMDMQDGQVFSKNDGQRIRIKGSLGDIDGSGTVTLKYQFDGKEIVTLSQYEIKSTDPNAYPFDFNVDFPPNFPESSNQQITIWATDEKNKSSSQYFKTFSYFYNNPAIKITTTPKSSYIKNTDDIIKIVGTVSDRDGNDIIDIFYKFDNGESIKKSQIIVTNQDTNYPFNFTVQIPSLFSVTQHNISIMAVDSYQKQSNISFSFNYYHNTPILTITNQNDTKYIKNVDTFITITGSVKDDDETGTVYVKYKIDSKGEEKLLQSFPITTRSFYNINKNINIPSDLSKGTHTIFIWAIDDEEKKTEQQSFTFKYNYNAPSISITTNERQTIYKGPNDIVFNICGSVIDLDQSGYFSIYYRFDDSSQMQISTNYSITIQPTPFSFNINLDRTILEGEHKIVVYAIDESDKKSNEVQLNFTYLYHSPIVTIATPDNQEFKKTYNKAFYIEGNYQDEDGSGEITIYYQFDGREINKTTNTLVISSTGYQPFTLIIDFPADFRESKNQNSIMKSIY</sequence>
<dbReference type="Proteomes" id="UP000001542">
    <property type="component" value="Unassembled WGS sequence"/>
</dbReference>
<proteinExistence type="predicted"/>
<organism evidence="1 2">
    <name type="scientific">Trichomonas vaginalis (strain ATCC PRA-98 / G3)</name>
    <dbReference type="NCBI Taxonomy" id="412133"/>
    <lineage>
        <taxon>Eukaryota</taxon>
        <taxon>Metamonada</taxon>
        <taxon>Parabasalia</taxon>
        <taxon>Trichomonadida</taxon>
        <taxon>Trichomonadidae</taxon>
        <taxon>Trichomonas</taxon>
    </lineage>
</organism>